<organism evidence="2 3">
    <name type="scientific">candidate division WWE3 bacterium RIFCSPHIGHO2_01_FULL_42_13</name>
    <dbReference type="NCBI Taxonomy" id="1802617"/>
    <lineage>
        <taxon>Bacteria</taxon>
        <taxon>Katanobacteria</taxon>
    </lineage>
</organism>
<feature type="transmembrane region" description="Helical" evidence="1">
    <location>
        <begin position="30"/>
        <end position="52"/>
    </location>
</feature>
<evidence type="ECO:0000313" key="2">
    <source>
        <dbReference type="EMBL" id="OGC47665.1"/>
    </source>
</evidence>
<accession>A0A1F4URS6</accession>
<sequence length="362" mass="42713">MIKLLKRKTSLRSESAEAEHLLFKLLKNRVAQIILVVLLIITLGPVLLFLYLRPTPQQNINYGITFSNKYSNELGLDWQETYIKILDDLGADNLRLVAYWDDVEAVQNVYDFSDIKWQLDEAQKRNIPVIMTIGRKVPRYPECFEPTWWKETENADVRKAELFEYIKVAVNELKGYSVIDKWQVENEPFFPFGECKFKIDYDTVKQEAEIVRGLDERPIVIQDSGEGGYWRPTYALGDYLAISMYRKIWYDFWGALDGNFIYFQYPLAHWTYKIKADLTGVPYQKIIVTELQGEPWGPKINSELSQKEKDKSMSRNDFWATLSYAQQSGFKDLYVWGVEWWLWEKEVNNNPFFWDTAKALFN</sequence>
<comment type="caution">
    <text evidence="2">The sequence shown here is derived from an EMBL/GenBank/DDBJ whole genome shotgun (WGS) entry which is preliminary data.</text>
</comment>
<proteinExistence type="predicted"/>
<dbReference type="Proteomes" id="UP000176608">
    <property type="component" value="Unassembled WGS sequence"/>
</dbReference>
<evidence type="ECO:0000313" key="3">
    <source>
        <dbReference type="Proteomes" id="UP000176608"/>
    </source>
</evidence>
<keyword evidence="1" id="KW-0812">Transmembrane</keyword>
<dbReference type="SUPFAM" id="SSF51445">
    <property type="entry name" value="(Trans)glycosidases"/>
    <property type="match status" value="1"/>
</dbReference>
<name>A0A1F4URS6_UNCKA</name>
<evidence type="ECO:0000256" key="1">
    <source>
        <dbReference type="SAM" id="Phobius"/>
    </source>
</evidence>
<dbReference type="AlphaFoldDB" id="A0A1F4URS6"/>
<keyword evidence="1" id="KW-1133">Transmembrane helix</keyword>
<evidence type="ECO:0008006" key="4">
    <source>
        <dbReference type="Google" id="ProtNLM"/>
    </source>
</evidence>
<keyword evidence="1" id="KW-0472">Membrane</keyword>
<dbReference type="STRING" id="1802617.A2886_02705"/>
<reference evidence="2 3" key="1">
    <citation type="journal article" date="2016" name="Nat. Commun.">
        <title>Thousands of microbial genomes shed light on interconnected biogeochemical processes in an aquifer system.</title>
        <authorList>
            <person name="Anantharaman K."/>
            <person name="Brown C.T."/>
            <person name="Hug L.A."/>
            <person name="Sharon I."/>
            <person name="Castelle C.J."/>
            <person name="Probst A.J."/>
            <person name="Thomas B.C."/>
            <person name="Singh A."/>
            <person name="Wilkins M.J."/>
            <person name="Karaoz U."/>
            <person name="Brodie E.L."/>
            <person name="Williams K.H."/>
            <person name="Hubbard S.S."/>
            <person name="Banfield J.F."/>
        </authorList>
    </citation>
    <scope>NUCLEOTIDE SEQUENCE [LARGE SCALE GENOMIC DNA]</scope>
</reference>
<dbReference type="InterPro" id="IPR017853">
    <property type="entry name" value="GH"/>
</dbReference>
<dbReference type="EMBL" id="MEVA01000006">
    <property type="protein sequence ID" value="OGC47665.1"/>
    <property type="molecule type" value="Genomic_DNA"/>
</dbReference>
<gene>
    <name evidence="2" type="ORF">A2886_02705</name>
</gene>
<dbReference type="Gene3D" id="3.20.20.80">
    <property type="entry name" value="Glycosidases"/>
    <property type="match status" value="1"/>
</dbReference>
<protein>
    <recommendedName>
        <fullName evidence="4">Glycoside hydrolase family 42 N-terminal domain-containing protein</fullName>
    </recommendedName>
</protein>